<dbReference type="PROSITE" id="PS51194">
    <property type="entry name" value="HELICASE_CTER"/>
    <property type="match status" value="2"/>
</dbReference>
<dbReference type="SUPFAM" id="SSF46785">
    <property type="entry name" value="Winged helix' DNA-binding domain"/>
    <property type="match status" value="2"/>
</dbReference>
<dbReference type="SMART" id="SM00487">
    <property type="entry name" value="DEXDc"/>
    <property type="match status" value="2"/>
</dbReference>
<keyword evidence="2" id="KW-0547">Nucleotide-binding</keyword>
<dbReference type="CDD" id="cd18795">
    <property type="entry name" value="SF2_C_Ski2"/>
    <property type="match status" value="2"/>
</dbReference>
<reference evidence="9" key="1">
    <citation type="submission" date="2014-01" db="EMBL/GenBank/DDBJ databases">
        <authorList>
            <person name="Aslett M."/>
        </authorList>
    </citation>
    <scope>NUCLEOTIDE SEQUENCE</scope>
</reference>
<dbReference type="FunFam" id="1.10.10.10:FF:000012">
    <property type="entry name" value="U5 small nuclear ribonucleoprotein helicase"/>
    <property type="match status" value="1"/>
</dbReference>
<dbReference type="Pfam" id="PF00271">
    <property type="entry name" value="Helicase_C"/>
    <property type="match status" value="2"/>
</dbReference>
<feature type="domain" description="Helicase C-terminal" evidence="8">
    <location>
        <begin position="1134"/>
        <end position="1345"/>
    </location>
</feature>
<keyword evidence="3" id="KW-0378">Hydrolase</keyword>
<dbReference type="GO" id="GO:0004386">
    <property type="term" value="F:helicase activity"/>
    <property type="evidence" value="ECO:0007669"/>
    <property type="project" value="UniProtKB-KW"/>
</dbReference>
<dbReference type="EMBL" id="HG805987">
    <property type="protein sequence ID" value="CDW55867.1"/>
    <property type="molecule type" value="Genomic_DNA"/>
</dbReference>
<dbReference type="Pfam" id="PF23445">
    <property type="entry name" value="WHD_SNRNP200"/>
    <property type="match status" value="2"/>
</dbReference>
<evidence type="ECO:0000259" key="7">
    <source>
        <dbReference type="PROSITE" id="PS51192"/>
    </source>
</evidence>
<dbReference type="PROSITE" id="PS51192">
    <property type="entry name" value="HELICASE_ATP_BIND_1"/>
    <property type="match status" value="2"/>
</dbReference>
<dbReference type="InterPro" id="IPR001650">
    <property type="entry name" value="Helicase_C-like"/>
</dbReference>
<dbReference type="InterPro" id="IPR011545">
    <property type="entry name" value="DEAD/DEAH_box_helicase_dom"/>
</dbReference>
<dbReference type="InterPro" id="IPR050474">
    <property type="entry name" value="Hel308_SKI2-like"/>
</dbReference>
<dbReference type="OrthoDB" id="5575at2759"/>
<dbReference type="InterPro" id="IPR036390">
    <property type="entry name" value="WH_DNA-bd_sf"/>
</dbReference>
<dbReference type="SMART" id="SM00973">
    <property type="entry name" value="Sec63"/>
    <property type="match status" value="2"/>
</dbReference>
<keyword evidence="10" id="KW-1185">Reference proteome</keyword>
<dbReference type="InterPro" id="IPR035892">
    <property type="entry name" value="C2_domain_sf"/>
</dbReference>
<dbReference type="InterPro" id="IPR003593">
    <property type="entry name" value="AAA+_ATPase"/>
</dbReference>
<evidence type="ECO:0000256" key="4">
    <source>
        <dbReference type="ARBA" id="ARBA00022806"/>
    </source>
</evidence>
<gene>
    <name evidence="9" type="ORF">TTRE_0000414101</name>
</gene>
<feature type="domain" description="Helicase ATP-binding" evidence="7">
    <location>
        <begin position="929"/>
        <end position="1104"/>
    </location>
</feature>
<dbReference type="AlphaFoldDB" id="A0A077Z5Y2"/>
<evidence type="ECO:0000313" key="10">
    <source>
        <dbReference type="Proteomes" id="UP000030665"/>
    </source>
</evidence>
<dbReference type="FunFam" id="3.40.50.300:FF:000231">
    <property type="entry name" value="Activating signal cointegrator 1 complex subunit 3"/>
    <property type="match status" value="1"/>
</dbReference>
<dbReference type="SUPFAM" id="SSF158702">
    <property type="entry name" value="Sec63 N-terminal domain-like"/>
    <property type="match status" value="2"/>
</dbReference>
<dbReference type="GO" id="GO:0003676">
    <property type="term" value="F:nucleic acid binding"/>
    <property type="evidence" value="ECO:0007669"/>
    <property type="project" value="InterPro"/>
</dbReference>
<organism evidence="9 10">
    <name type="scientific">Trichuris trichiura</name>
    <name type="common">Whipworm</name>
    <name type="synonym">Trichocephalus trichiurus</name>
    <dbReference type="NCBI Taxonomy" id="36087"/>
    <lineage>
        <taxon>Eukaryota</taxon>
        <taxon>Metazoa</taxon>
        <taxon>Ecdysozoa</taxon>
        <taxon>Nematoda</taxon>
        <taxon>Enoplea</taxon>
        <taxon>Dorylaimia</taxon>
        <taxon>Trichinellida</taxon>
        <taxon>Trichuridae</taxon>
        <taxon>Trichuris</taxon>
    </lineage>
</organism>
<evidence type="ECO:0000256" key="5">
    <source>
        <dbReference type="ARBA" id="ARBA00022840"/>
    </source>
</evidence>
<dbReference type="Gene3D" id="3.40.50.300">
    <property type="entry name" value="P-loop containing nucleotide triphosphate hydrolases"/>
    <property type="match status" value="4"/>
</dbReference>
<accession>A0A077Z5Y2</accession>
<evidence type="ECO:0000256" key="3">
    <source>
        <dbReference type="ARBA" id="ARBA00022801"/>
    </source>
</evidence>
<comment type="function">
    <text evidence="6">Catalyzes the ATP-dependent unwinding of U4/U6 RNA duplices, an essential step in the assembly of a catalytically active spliceosome. Plays a role in pre-mRNA splicing.</text>
</comment>
<dbReference type="SUPFAM" id="SSF81296">
    <property type="entry name" value="E set domains"/>
    <property type="match status" value="1"/>
</dbReference>
<dbReference type="GO" id="GO:0005524">
    <property type="term" value="F:ATP binding"/>
    <property type="evidence" value="ECO:0007669"/>
    <property type="project" value="UniProtKB-KW"/>
</dbReference>
<protein>
    <submittedName>
        <fullName evidence="9">Activating signal cointegrator 1 complex subunit</fullName>
    </submittedName>
</protein>
<feature type="domain" description="Helicase ATP-binding" evidence="7">
    <location>
        <begin position="137"/>
        <end position="320"/>
    </location>
</feature>
<dbReference type="SMART" id="SM00490">
    <property type="entry name" value="HELICc"/>
    <property type="match status" value="2"/>
</dbReference>
<keyword evidence="5" id="KW-0067">ATP-binding</keyword>
<dbReference type="GO" id="GO:0016787">
    <property type="term" value="F:hydrolase activity"/>
    <property type="evidence" value="ECO:0007669"/>
    <property type="project" value="UniProtKB-KW"/>
</dbReference>
<evidence type="ECO:0000256" key="2">
    <source>
        <dbReference type="ARBA" id="ARBA00022741"/>
    </source>
</evidence>
<dbReference type="InterPro" id="IPR014001">
    <property type="entry name" value="Helicase_ATP-bd"/>
</dbReference>
<feature type="domain" description="Helicase C-terminal" evidence="8">
    <location>
        <begin position="355"/>
        <end position="566"/>
    </location>
</feature>
<dbReference type="Gene3D" id="1.10.3380.10">
    <property type="entry name" value="Sec63 N-terminal domain-like domain"/>
    <property type="match status" value="2"/>
</dbReference>
<dbReference type="InterPro" id="IPR027417">
    <property type="entry name" value="P-loop_NTPase"/>
</dbReference>
<dbReference type="FunFam" id="1.10.3380.10:FF:000002">
    <property type="entry name" value="Activating signal cointegrator 1 complex subunit 3"/>
    <property type="match status" value="1"/>
</dbReference>
<dbReference type="InterPro" id="IPR004179">
    <property type="entry name" value="Sec63-dom"/>
</dbReference>
<sequence length="1731" mass="195823">MADFWVYIYVYDLLMFAYSAYELKQSARPVGADMFLQTERQKQLAKEIGKMEKKLHKYEKITAPFVGYVFFLSQLRLAVDCVHKSSELCEEMTIPAPAPTDFARTVARVKIADLDEKSQLAFSGFEELNLIQSIVYEQARNTNENLLICAPTGAGKTNIALLCILRVLQNFTENGVLKKDDFKIVYIAPMKALAAEMVRNLGGRLSRLGVTVKELTGDMQLSKYEINRTQMLVTTPEKWDVVTRKASGDISLSLLVRLLIIDEVHLLHDERGAVLESLVARTLRQVKTSQQNVRLIGLSATLPNYLDVAKFLCVEPRHGLFFFDARFRPVPLTQTFIGVKGKSSLEISQNQDKVCYDTVLKFVRQGHQVMVFVHSRVSTSRTASVLAELAANAGQSSLFLPKPSASYNMAHKMMTRSQNSRLKTLFTSGFGIHHAGMLRPDRSLVERLFSEGHIKVLCCTATLAWGVNLPAHAVIIKGTDIYDAKKCSFVDVGILDVQQIFGRAGRPQYESTGHGVIITAHEKLHHFLRLMTNQVTIESQFLNNLCENLNAEICLDSVCTVQDAIEWLSYTYMFVRARLNPVAYGITIAELQADPDLLEFRRCCIVSAARQLERLKMIRFNEENGYFYSTDLGRIASYYYLKCGTVEVEYATTLLDVQQFCPRTVGHGCQGANCVQVRDDEFGELENLLHSCKMAVPGGCENSYGKVNILLQAYIGRSNLNTFSLISDSAFVAQVIGQFLPIPFFGCAKVWKGAIWMPMILVRIHSLSTSLHDEAFPYLGYMIRDKGQLIKDAVRRLPQIEIESRVQPITRTILRIRLSIVPSFLWDDRVHGRGMMLFHIWIVEPNANYIYHKEELFLSRKQVVKREVQELVFTIPVSEPIPKICHFFFSSSSELMDLKPLPVTALGNEIFQSIYGFSHFNAVQTQMFFCLFHTDNNVLVGAPTGSGKTIAAELAILRVFSKTPNLKCVYIAPLKALVRERMKDWTVRLEQMMGKRVVELTGDCTPDVRILAAADVVVTTPEKWDGISRSWQTRAYVRDIALIVIDEIHLLGEDRGPVLEVIVSRANYITGTTGRKVRVVGLSTALANAGDLANWLGIQKYGMYNFPPSVRPVPLEVHIAGFPEKRYCPRMATMNKPAYKDIKVHSGGKPVLVFVSSRRQTRLTSFDLIAHLVGDSSPKQWLHMDSEELENYSDLVRDPNLRLTLSFGIGLHHAGLRETDRNIVEELFVSQKIQVLIATATLAWGVNFPAHLVIVKGTEYYDGKARRYVDFPVTDVLQMIGRAGRPQYDEQGIAMVYVQDVKKNFYQKFLYEPFPVESSLLAVLADHLNAEIVAGTISTKQQAIDYLTWTYFFRRLLLNPRCVVYLLINYSIFAYLIETAVRSLEQSRCVEVDEDRRTLYSRTPGRIASYYYLSHKTVKLFLDRLSVSSTVMDLLLILTSVPEYEEIPVRHNEELINSDLAKQCVVKFDQSVYDDPHVKTHLLYQAHFLRLTLPCTDYETDLKSVLDQSIRIVQAMFDITAEQGWLATALRTINLLQMIVQARFVDDPPLSVLPGVDVYAARRLCSRCRVETVPQLIEESRKDRNFLLRSSQGLLDPSQVEEVIEVLLTLSRLPVVRITASVDGRVPGKGESSKRIVPLSFPKAKDEGWFAIIGSVESGELLAVRRVAPFERQTSTNLLLVTPPKACRLIYTLYIMSDSYIGLDQQYELYLEVGEPHPDKAANDEEDVCFE</sequence>
<dbReference type="FunFam" id="3.40.50.300:FF:000062">
    <property type="entry name" value="U5 small nuclear ribonucleoprotein helicase"/>
    <property type="match status" value="1"/>
</dbReference>
<dbReference type="Pfam" id="PF00270">
    <property type="entry name" value="DEAD"/>
    <property type="match status" value="2"/>
</dbReference>
<dbReference type="Pfam" id="PF02889">
    <property type="entry name" value="Sec63"/>
    <property type="match status" value="2"/>
</dbReference>
<dbReference type="InterPro" id="IPR014756">
    <property type="entry name" value="Ig_E-set"/>
</dbReference>
<evidence type="ECO:0000256" key="1">
    <source>
        <dbReference type="ARBA" id="ARBA00022737"/>
    </source>
</evidence>
<dbReference type="FunFam" id="1.10.10.10:FF:000024">
    <property type="entry name" value="U5 small nuclear ribonucleoprotein helicase"/>
    <property type="match status" value="1"/>
</dbReference>
<reference evidence="9" key="2">
    <citation type="submission" date="2014-03" db="EMBL/GenBank/DDBJ databases">
        <title>The whipworm genome and dual-species transcriptomics of an intimate host-pathogen interaction.</title>
        <authorList>
            <person name="Foth B.J."/>
            <person name="Tsai I.J."/>
            <person name="Reid A.J."/>
            <person name="Bancroft A.J."/>
            <person name="Nichol S."/>
            <person name="Tracey A."/>
            <person name="Holroyd N."/>
            <person name="Cotton J.A."/>
            <person name="Stanley E.J."/>
            <person name="Zarowiecki M."/>
            <person name="Liu J.Z."/>
            <person name="Huckvale T."/>
            <person name="Cooper P.J."/>
            <person name="Grencis R.K."/>
            <person name="Berriman M."/>
        </authorList>
    </citation>
    <scope>NUCLEOTIDE SEQUENCE [LARGE SCALE GENOMIC DNA]</scope>
</reference>
<dbReference type="FunFam" id="2.60.40.150:FF:000113">
    <property type="entry name" value="activating signal cointegrator 1 complex subunit 3"/>
    <property type="match status" value="1"/>
</dbReference>
<dbReference type="PANTHER" id="PTHR47961:SF13">
    <property type="entry name" value="ACTIVATING SIGNAL COINTEGRATOR 1 COMPLEX SUBUNIT 3"/>
    <property type="match status" value="1"/>
</dbReference>
<evidence type="ECO:0000256" key="6">
    <source>
        <dbReference type="ARBA" id="ARBA00054527"/>
    </source>
</evidence>
<dbReference type="InterPro" id="IPR036388">
    <property type="entry name" value="WH-like_DNA-bd_sf"/>
</dbReference>
<dbReference type="SUPFAM" id="SSF52540">
    <property type="entry name" value="P-loop containing nucleoside triphosphate hydrolases"/>
    <property type="match status" value="3"/>
</dbReference>
<dbReference type="Proteomes" id="UP000030665">
    <property type="component" value="Unassembled WGS sequence"/>
</dbReference>
<dbReference type="Gene3D" id="2.60.40.150">
    <property type="entry name" value="C2 domain"/>
    <property type="match status" value="2"/>
</dbReference>
<evidence type="ECO:0000313" key="9">
    <source>
        <dbReference type="EMBL" id="CDW55867.1"/>
    </source>
</evidence>
<dbReference type="FunFam" id="3.40.50.300:FF:000102">
    <property type="entry name" value="RNA helicase, activating signal cointegrator 1"/>
    <property type="match status" value="1"/>
</dbReference>
<dbReference type="STRING" id="36087.A0A077Z5Y2"/>
<keyword evidence="1" id="KW-0677">Repeat</keyword>
<dbReference type="Gene3D" id="1.10.10.10">
    <property type="entry name" value="Winged helix-like DNA-binding domain superfamily/Winged helix DNA-binding domain"/>
    <property type="match status" value="2"/>
</dbReference>
<dbReference type="SMART" id="SM00382">
    <property type="entry name" value="AAA"/>
    <property type="match status" value="2"/>
</dbReference>
<evidence type="ECO:0000259" key="8">
    <source>
        <dbReference type="PROSITE" id="PS51194"/>
    </source>
</evidence>
<dbReference type="InterPro" id="IPR057842">
    <property type="entry name" value="WH_MER3"/>
</dbReference>
<proteinExistence type="predicted"/>
<dbReference type="PANTHER" id="PTHR47961">
    <property type="entry name" value="DNA POLYMERASE THETA, PUTATIVE (AFU_ORTHOLOGUE AFUA_1G05260)-RELATED"/>
    <property type="match status" value="1"/>
</dbReference>
<keyword evidence="4" id="KW-0347">Helicase</keyword>
<dbReference type="FunFam" id="3.40.50.300:FF:000198">
    <property type="entry name" value="Activating signal cointegrator 1 complex subunit"/>
    <property type="match status" value="1"/>
</dbReference>
<name>A0A077Z5Y2_TRITR</name>
<dbReference type="GO" id="GO:0180022">
    <property type="term" value="C:RQC-trigger complex"/>
    <property type="evidence" value="ECO:0007669"/>
    <property type="project" value="UniProtKB-ARBA"/>
</dbReference>